<protein>
    <submittedName>
        <fullName evidence="1">Uncharacterized protein</fullName>
    </submittedName>
</protein>
<accession>A0A455UQ75</accession>
<dbReference type="KEGG" id="hsr:HSBAA_63800"/>
<dbReference type="AlphaFoldDB" id="A0A455UQ75"/>
<reference evidence="1 2" key="1">
    <citation type="journal article" date="2019" name="Microbiol. Resour. Announc.">
        <title>Complete Genome Sequence of Halomonas sulfidaeris Strain Esulfide1 Isolated from a Metal Sulfide Rock at a Depth of 2,200 Meters, Obtained Using Nanopore Sequencing.</title>
        <authorList>
            <person name="Saito M."/>
            <person name="Nishigata A."/>
            <person name="Galipon J."/>
            <person name="Arakawa K."/>
        </authorList>
    </citation>
    <scope>NUCLEOTIDE SEQUENCE [LARGE SCALE GENOMIC DNA]</scope>
    <source>
        <strain evidence="1 2">ATCC BAA-803</strain>
    </source>
</reference>
<name>A0A455UQ75_9GAMM</name>
<dbReference type="EMBL" id="AP019514">
    <property type="protein sequence ID" value="BBI65074.1"/>
    <property type="molecule type" value="Genomic_DNA"/>
</dbReference>
<evidence type="ECO:0000313" key="2">
    <source>
        <dbReference type="Proteomes" id="UP000320231"/>
    </source>
</evidence>
<sequence>MVQSWSSSHRFLSEKHLNPCFKILAEQNKLIYYPYICRQVESDDSGITGDIVVSNDQVESVLKIVNFLHEDDKHYNKINHLKVGTLLAMKLNMIYI</sequence>
<proteinExistence type="predicted"/>
<evidence type="ECO:0000313" key="1">
    <source>
        <dbReference type="EMBL" id="BBI65074.1"/>
    </source>
</evidence>
<gene>
    <name evidence="1" type="ORF">HSBAA_63800</name>
</gene>
<dbReference type="Proteomes" id="UP000320231">
    <property type="component" value="Chromosome"/>
</dbReference>
<organism evidence="1 2">
    <name type="scientific">Vreelandella sulfidaeris</name>
    <dbReference type="NCBI Taxonomy" id="115553"/>
    <lineage>
        <taxon>Bacteria</taxon>
        <taxon>Pseudomonadati</taxon>
        <taxon>Pseudomonadota</taxon>
        <taxon>Gammaproteobacteria</taxon>
        <taxon>Oceanospirillales</taxon>
        <taxon>Halomonadaceae</taxon>
        <taxon>Vreelandella</taxon>
    </lineage>
</organism>